<dbReference type="Gene3D" id="3.40.50.10400">
    <property type="entry name" value="Hypothetical protein PA1492"/>
    <property type="match status" value="1"/>
</dbReference>
<accession>A0A840G7H6</accession>
<evidence type="ECO:0000313" key="2">
    <source>
        <dbReference type="Proteomes" id="UP000524450"/>
    </source>
</evidence>
<dbReference type="Pfam" id="PF14359">
    <property type="entry name" value="DUF4406"/>
    <property type="match status" value="1"/>
</dbReference>
<dbReference type="Proteomes" id="UP000524450">
    <property type="component" value="Unassembled WGS sequence"/>
</dbReference>
<proteinExistence type="predicted"/>
<dbReference type="InterPro" id="IPR025518">
    <property type="entry name" value="DUF4406"/>
</dbReference>
<dbReference type="AlphaFoldDB" id="A0A840G7H6"/>
<dbReference type="SUPFAM" id="SSF52309">
    <property type="entry name" value="N-(deoxy)ribosyltransferase-like"/>
    <property type="match status" value="1"/>
</dbReference>
<comment type="caution">
    <text evidence="1">The sequence shown here is derived from an EMBL/GenBank/DDBJ whole genome shotgun (WGS) entry which is preliminary data.</text>
</comment>
<sequence length="208" mass="22231">MTAAPNSLRAGRVYIAGPMTGYAELNFPAFHAEAQALRVVGLEVINPAEINVDPNMGWSTCMRADIAQLVTCDRIHLLPGWSKSKGALLEHHVASALGLLVTLAEGAESMPEQFSFKGSADEFVSQFLNRVVLAADEADAGASRAVTNVSHEAALAICENVANYHQTQLRAGLNANGYHTAVTQAHGYQYLGARRCIEAIRIAARTEG</sequence>
<protein>
    <recommendedName>
        <fullName evidence="3">DUF4406 domain-containing protein</fullName>
    </recommendedName>
</protein>
<evidence type="ECO:0008006" key="3">
    <source>
        <dbReference type="Google" id="ProtNLM"/>
    </source>
</evidence>
<evidence type="ECO:0000313" key="1">
    <source>
        <dbReference type="EMBL" id="MBB4225181.1"/>
    </source>
</evidence>
<reference evidence="1 2" key="1">
    <citation type="submission" date="2020-08" db="EMBL/GenBank/DDBJ databases">
        <title>Genomic Encyclopedia of Type Strains, Phase IV (KMG-V): Genome sequencing to study the core and pangenomes of soil and plant-associated prokaryotes.</title>
        <authorList>
            <person name="Whitman W."/>
        </authorList>
    </citation>
    <scope>NUCLEOTIDE SEQUENCE [LARGE SCALE GENOMIC DNA]</scope>
    <source>
        <strain evidence="1 2">34/80</strain>
    </source>
</reference>
<organism evidence="1 2">
    <name type="scientific">Variovorax guangxiensis</name>
    <dbReference type="NCBI Taxonomy" id="1775474"/>
    <lineage>
        <taxon>Bacteria</taxon>
        <taxon>Pseudomonadati</taxon>
        <taxon>Pseudomonadota</taxon>
        <taxon>Betaproteobacteria</taxon>
        <taxon>Burkholderiales</taxon>
        <taxon>Comamonadaceae</taxon>
        <taxon>Variovorax</taxon>
    </lineage>
</organism>
<dbReference type="RefSeq" id="WP_184642004.1">
    <property type="nucleotide sequence ID" value="NZ_JACIFZ010000010.1"/>
</dbReference>
<name>A0A840G7H6_9BURK</name>
<dbReference type="EMBL" id="JACIFZ010000010">
    <property type="protein sequence ID" value="MBB4225181.1"/>
    <property type="molecule type" value="Genomic_DNA"/>
</dbReference>
<gene>
    <name evidence="1" type="ORF">GGD71_005990</name>
</gene>